<evidence type="ECO:0000313" key="2">
    <source>
        <dbReference type="Proteomes" id="UP000285517"/>
    </source>
</evidence>
<protein>
    <recommendedName>
        <fullName evidence="3">VWA domain-containing protein</fullName>
    </recommendedName>
</protein>
<accession>A0A410G0W8</accession>
<gene>
    <name evidence="1" type="ORF">EI546_03720</name>
</gene>
<dbReference type="PROSITE" id="PS51257">
    <property type="entry name" value="PROKAR_LIPOPROTEIN"/>
    <property type="match status" value="1"/>
</dbReference>
<dbReference type="OrthoDB" id="945646at2"/>
<evidence type="ECO:0000313" key="1">
    <source>
        <dbReference type="EMBL" id="QAA80891.1"/>
    </source>
</evidence>
<dbReference type="EMBL" id="CP034951">
    <property type="protein sequence ID" value="QAA80891.1"/>
    <property type="molecule type" value="Genomic_DNA"/>
</dbReference>
<dbReference type="KEGG" id="aev:EI546_03720"/>
<dbReference type="Proteomes" id="UP000285517">
    <property type="component" value="Chromosome"/>
</dbReference>
<sequence>MKNLYIQCIVFLAVLSIFSCKEDKKENEKTPGPANTSVIKKAGDANLNISFLLDLSDRIDPKKYPNKSMEFYERDVAYIKSVSEAFDTHMRNKKVREMNDQIQVFFDPEPQNNNVNAISRNLKFLINRQNASLELLDEIKNTYASKPLEIYDLAINDNNFIGSDTWRFFKDKVKDYSIEEDHRNILVIFTDGYIYHENTKMKEGNKTSYITPQVIRNYGLNTKAWQEKMDKNEYGYIPATTNLHNLEVLVLGINPDPKNPYEKEVIMKYWTDWFEAMEVGRYEIKTADLPSDLDKIIKTFILK</sequence>
<dbReference type="RefSeq" id="WP_128249284.1">
    <property type="nucleotide sequence ID" value="NZ_CP034951.1"/>
</dbReference>
<evidence type="ECO:0008006" key="3">
    <source>
        <dbReference type="Google" id="ProtNLM"/>
    </source>
</evidence>
<keyword evidence="2" id="KW-1185">Reference proteome</keyword>
<proteinExistence type="predicted"/>
<organism evidence="1 2">
    <name type="scientific">Aequorivita ciconiae</name>
    <dbReference type="NCBI Taxonomy" id="2494375"/>
    <lineage>
        <taxon>Bacteria</taxon>
        <taxon>Pseudomonadati</taxon>
        <taxon>Bacteroidota</taxon>
        <taxon>Flavobacteriia</taxon>
        <taxon>Flavobacteriales</taxon>
        <taxon>Flavobacteriaceae</taxon>
        <taxon>Aequorivita</taxon>
    </lineage>
</organism>
<dbReference type="AlphaFoldDB" id="A0A410G0W8"/>
<name>A0A410G0W8_9FLAO</name>
<reference evidence="1 2" key="1">
    <citation type="submission" date="2019-01" db="EMBL/GenBank/DDBJ databases">
        <title>Complete genome sequencing of Aequorivita sp. H23M31.</title>
        <authorList>
            <person name="Bae J.-W."/>
        </authorList>
    </citation>
    <scope>NUCLEOTIDE SEQUENCE [LARGE SCALE GENOMIC DNA]</scope>
    <source>
        <strain evidence="1 2">H23M31</strain>
    </source>
</reference>